<feature type="binding site" evidence="10">
    <location>
        <begin position="155"/>
        <end position="162"/>
    </location>
    <ligand>
        <name>ATP</name>
        <dbReference type="ChEBI" id="CHEBI:30616"/>
    </ligand>
</feature>
<keyword evidence="2" id="KW-0963">Cytoplasm</keyword>
<dbReference type="GO" id="GO:0008017">
    <property type="term" value="F:microtubule binding"/>
    <property type="evidence" value="ECO:0007669"/>
    <property type="project" value="InterPro"/>
</dbReference>
<keyword evidence="3" id="KW-0597">Phosphoprotein</keyword>
<evidence type="ECO:0000256" key="8">
    <source>
        <dbReference type="ARBA" id="ARBA00023175"/>
    </source>
</evidence>
<keyword evidence="6 10" id="KW-0067">ATP-binding</keyword>
<dbReference type="PRINTS" id="PR00380">
    <property type="entry name" value="KINESINHEAVY"/>
</dbReference>
<comment type="similarity">
    <text evidence="10">Belongs to the TRAFAC class myosin-kinesin ATPase superfamily. Kinesin family.</text>
</comment>
<evidence type="ECO:0000313" key="13">
    <source>
        <dbReference type="EMBL" id="KAJ8026333.1"/>
    </source>
</evidence>
<feature type="compositionally biased region" description="Basic and acidic residues" evidence="11">
    <location>
        <begin position="1606"/>
        <end position="1618"/>
    </location>
</feature>
<dbReference type="GO" id="GO:0051231">
    <property type="term" value="P:spindle elongation"/>
    <property type="evidence" value="ECO:0007669"/>
    <property type="project" value="TreeGrafter"/>
</dbReference>
<dbReference type="InterPro" id="IPR036961">
    <property type="entry name" value="Kinesin_motor_dom_sf"/>
</dbReference>
<keyword evidence="7" id="KW-0175">Coiled coil</keyword>
<dbReference type="SUPFAM" id="SSF52540">
    <property type="entry name" value="P-loop containing nucleoside triphosphate hydrolases"/>
    <property type="match status" value="1"/>
</dbReference>
<gene>
    <name evidence="13" type="ORF">HOLleu_34145</name>
</gene>
<feature type="compositionally biased region" description="Basic residues" evidence="11">
    <location>
        <begin position="1589"/>
        <end position="1601"/>
    </location>
</feature>
<reference evidence="13" key="1">
    <citation type="submission" date="2021-10" db="EMBL/GenBank/DDBJ databases">
        <title>Tropical sea cucumber genome reveals ecological adaptation and Cuvierian tubules defense mechanism.</title>
        <authorList>
            <person name="Chen T."/>
        </authorList>
    </citation>
    <scope>NUCLEOTIDE SEQUENCE</scope>
    <source>
        <strain evidence="13">Nanhai2018</strain>
        <tissue evidence="13">Muscle</tissue>
    </source>
</reference>
<dbReference type="GO" id="GO:0007018">
    <property type="term" value="P:microtubule-based movement"/>
    <property type="evidence" value="ECO:0007669"/>
    <property type="project" value="InterPro"/>
</dbReference>
<name>A0A9Q0YPT6_HOLLE</name>
<dbReference type="EMBL" id="JAIZAY010000017">
    <property type="protein sequence ID" value="KAJ8026333.1"/>
    <property type="molecule type" value="Genomic_DNA"/>
</dbReference>
<dbReference type="GO" id="GO:0005876">
    <property type="term" value="C:spindle microtubule"/>
    <property type="evidence" value="ECO:0007669"/>
    <property type="project" value="TreeGrafter"/>
</dbReference>
<dbReference type="Gene3D" id="3.40.850.10">
    <property type="entry name" value="Kinesin motor domain"/>
    <property type="match status" value="2"/>
</dbReference>
<organism evidence="13 14">
    <name type="scientific">Holothuria leucospilota</name>
    <name type="common">Black long sea cucumber</name>
    <name type="synonym">Mertensiothuria leucospilota</name>
    <dbReference type="NCBI Taxonomy" id="206669"/>
    <lineage>
        <taxon>Eukaryota</taxon>
        <taxon>Metazoa</taxon>
        <taxon>Echinodermata</taxon>
        <taxon>Eleutherozoa</taxon>
        <taxon>Echinozoa</taxon>
        <taxon>Holothuroidea</taxon>
        <taxon>Aspidochirotacea</taxon>
        <taxon>Aspidochirotida</taxon>
        <taxon>Holothuriidae</taxon>
        <taxon>Holothuria</taxon>
    </lineage>
</organism>
<accession>A0A9Q0YPT6</accession>
<dbReference type="GO" id="GO:0008574">
    <property type="term" value="F:plus-end-directed microtubule motor activity"/>
    <property type="evidence" value="ECO:0007669"/>
    <property type="project" value="TreeGrafter"/>
</dbReference>
<feature type="compositionally biased region" description="Basic and acidic residues" evidence="11">
    <location>
        <begin position="1505"/>
        <end position="1523"/>
    </location>
</feature>
<dbReference type="PANTHER" id="PTHR47970:SF29">
    <property type="entry name" value="KINESIN FAMILY MEMBER 20B"/>
    <property type="match status" value="1"/>
</dbReference>
<dbReference type="InterPro" id="IPR019821">
    <property type="entry name" value="Kinesin_motor_CS"/>
</dbReference>
<comment type="subcellular location">
    <subcellularLocation>
        <location evidence="1">Cytoplasm</location>
        <location evidence="1">Cytoskeleton</location>
        <location evidence="1">Spindle</location>
    </subcellularLocation>
</comment>
<evidence type="ECO:0000256" key="11">
    <source>
        <dbReference type="SAM" id="MobiDB-lite"/>
    </source>
</evidence>
<feature type="compositionally biased region" description="Basic and acidic residues" evidence="11">
    <location>
        <begin position="570"/>
        <end position="580"/>
    </location>
</feature>
<evidence type="ECO:0000256" key="9">
    <source>
        <dbReference type="ARBA" id="ARBA00023212"/>
    </source>
</evidence>
<evidence type="ECO:0000313" key="14">
    <source>
        <dbReference type="Proteomes" id="UP001152320"/>
    </source>
</evidence>
<sequence>MSIIPQQLCLSDEEDEQEMLDEKEPELFSTDIRKNLVDEFTAKTPMKLTRQSINHKREHMKVFLRIRPFTGEEISNGEEQDCMHISKETTLTMRAPKDSFAFKSSMRGCQEMTHNFTFTGIYGPETSQKSFFDDTMLSSVKSVIDGQNCLVFTYGVTNAGKTYTIQGLPQDGGILPRTLDVIFNSIDGRHYDSMQLKPQYFCDVLRLTEKQMQAEEAVKSSVLAIANSSPQQGIEPDSLEASDIESSKLSNNSTVYEDSLMTSDTSTVNDADATQCLINDIRSRIPDDTSVDVEAQGPIKFSIWVSFAEIYNEYIYDLLEAVPKGKKVRRQALKLSEDKHGSIFIKGLKEIQVSNADEAYKVLKIGQKNLSIAATKLNHNSSRSHCIFSIKILRVVDVADPHIARVSKISFCDLAGSERSTKTQSEGDRLKEAGNINTSLLTLGKCIHALRYNQNHSNTHPKVIPFRESKLTRLFQSFFLGKGLASMVVNVNQCASMFDETMHVLKFSAIAKQVTTVTSKLDNKWQMPKVKNKLISARALSLVVDKSLSSNTSRTSIPWATPRTMAREVQRASDLTRIDESMIEEEDEDDEEEDELEETLNDDGTPVDEGGVAGASRVALIGLVDVLKNELVEAKKQLQTMETQIRAEVCEEMAKQLVEIEASYNERLQEEKEMVEEVYEKKMEILTKSVKKTHSKKPRTQQDDEDFVPAMVHASLQAKVEEKEEKIAELTKELERRATEISKLEKSKDDESRNRMESVARDDTSKLQEQIEMAERKIEELVAEKMAMEKEVTVEKDKGKELLEELENIKSESARQLDNMKQTSRTKLEEVLSEREKLTNSHQELVQQIAVLQTDADSKHQSLLEQVQTLSEEKEKLKNFISDLEEQLTSVTTAASEEKQVLEEKYEDVMKERNKLAETLESQQKQLNLLQEESNSEKQTSDDKFQEAIKEKNQLKESLDLLEKHVEKMEKEHQNERTTSEEKFQEAIKERNQLEESLSVLEKQMETMKKEHENERKTSDEKFQEAIKERNQLVESLNHLEKQIEAMKKEHENERKTSDDNFQEAIKERNQLVASLNVLEKQMESMKKEHDNEKMELQSKFEELEKENADLKCQSEKQTESMEEMTSQNLDKLESLKSQVSILEEENKQLKGKNQTLEESLAGFKKEAGELIEDTNQKLSKDTEQFQKTEAELKERLSTASKTTEELKAEMEKTLDENKQLKSKLEAQAEKEKQHDSQRFEELEVYKNRVASLVVENEQLLSHKKDLELASEELRRQLDEGQEECKNIMEENKKLSENLQELEKKTVDLTTQAIELTSKKMQETEESTKVRLENRKLNAKVPILERQVNDLLDEIAPLRKKNNELTAKNAELDQTLKRENSMRDDLFKQQTDVAEEIADLKQQIDALTEKKEEAAAKVVTLEEEMEKVKGQLVEERENIEKLKATKEELKVEKKVEKRSQQLQDVPEIREENYEEEDDEVDEEENCEAYTLDDLEDGLEGGDEVVDQKIDTKTEESDEQKDLSRISFAEPASTDTSRVEVDATPLMKRKKGRGAKAKKRKSVDMLDDEPDMVVSKKKKKPSKEDVAPRRQTRGMSRARRAKTVPVHFEEQENIPEERPSPGAVSTASMDSSNKRGAFSKLGDMLQNSPLGRSVHLFTSDIKTKKLEIRLQRVSDHSPHSSISPTKYTAKRLVNNTTSPAAKSPPKVVEIQTEGKRRKRKLFKTDISAPFECSPFETVKIGDASTIETGQRVTRSLRSRTKKTSN</sequence>
<dbReference type="PANTHER" id="PTHR47970">
    <property type="entry name" value="KINESIN-LIKE PROTEIN KIF11"/>
    <property type="match status" value="1"/>
</dbReference>
<feature type="domain" description="Kinesin motor" evidence="12">
    <location>
        <begin position="59"/>
        <end position="514"/>
    </location>
</feature>
<dbReference type="InterPro" id="IPR001752">
    <property type="entry name" value="Kinesin_motor_dom"/>
</dbReference>
<dbReference type="InterPro" id="IPR027417">
    <property type="entry name" value="P-loop_NTPase"/>
</dbReference>
<feature type="compositionally biased region" description="Basic and acidic residues" evidence="11">
    <location>
        <begin position="1108"/>
        <end position="1120"/>
    </location>
</feature>
<dbReference type="PROSITE" id="PS00411">
    <property type="entry name" value="KINESIN_MOTOR_1"/>
    <property type="match status" value="1"/>
</dbReference>
<evidence type="ECO:0000256" key="2">
    <source>
        <dbReference type="ARBA" id="ARBA00022490"/>
    </source>
</evidence>
<feature type="region of interest" description="Disordered" evidence="11">
    <location>
        <begin position="741"/>
        <end position="766"/>
    </location>
</feature>
<dbReference type="Pfam" id="PF00225">
    <property type="entry name" value="Kinesin"/>
    <property type="match status" value="1"/>
</dbReference>
<evidence type="ECO:0000256" key="7">
    <source>
        <dbReference type="ARBA" id="ARBA00023054"/>
    </source>
</evidence>
<dbReference type="PROSITE" id="PS50067">
    <property type="entry name" value="KINESIN_MOTOR_2"/>
    <property type="match status" value="1"/>
</dbReference>
<keyword evidence="8 10" id="KW-0505">Motor protein</keyword>
<proteinExistence type="inferred from homology"/>
<evidence type="ECO:0000256" key="5">
    <source>
        <dbReference type="ARBA" id="ARBA00022741"/>
    </source>
</evidence>
<feature type="compositionally biased region" description="Acidic residues" evidence="11">
    <location>
        <begin position="1472"/>
        <end position="1504"/>
    </location>
</feature>
<feature type="region of interest" description="Disordered" evidence="11">
    <location>
        <begin position="570"/>
        <end position="611"/>
    </location>
</feature>
<evidence type="ECO:0000256" key="4">
    <source>
        <dbReference type="ARBA" id="ARBA00022701"/>
    </source>
</evidence>
<feature type="region of interest" description="Disordered" evidence="11">
    <location>
        <begin position="1452"/>
        <end position="1645"/>
    </location>
</feature>
<dbReference type="GO" id="GO:0090307">
    <property type="term" value="P:mitotic spindle assembly"/>
    <property type="evidence" value="ECO:0007669"/>
    <property type="project" value="TreeGrafter"/>
</dbReference>
<dbReference type="InterPro" id="IPR047149">
    <property type="entry name" value="KIF11-like"/>
</dbReference>
<evidence type="ECO:0000256" key="3">
    <source>
        <dbReference type="ARBA" id="ARBA00022553"/>
    </source>
</evidence>
<keyword evidence="9" id="KW-0206">Cytoskeleton</keyword>
<evidence type="ECO:0000256" key="10">
    <source>
        <dbReference type="PROSITE-ProRule" id="PRU00283"/>
    </source>
</evidence>
<dbReference type="OrthoDB" id="2403182at2759"/>
<dbReference type="GO" id="GO:0005524">
    <property type="term" value="F:ATP binding"/>
    <property type="evidence" value="ECO:0007669"/>
    <property type="project" value="UniProtKB-UniRule"/>
</dbReference>
<feature type="compositionally biased region" description="Acidic residues" evidence="11">
    <location>
        <begin position="581"/>
        <end position="601"/>
    </location>
</feature>
<evidence type="ECO:0000256" key="1">
    <source>
        <dbReference type="ARBA" id="ARBA00004186"/>
    </source>
</evidence>
<keyword evidence="5 10" id="KW-0547">Nucleotide-binding</keyword>
<evidence type="ECO:0000256" key="6">
    <source>
        <dbReference type="ARBA" id="ARBA00022840"/>
    </source>
</evidence>
<dbReference type="GO" id="GO:0072686">
    <property type="term" value="C:mitotic spindle"/>
    <property type="evidence" value="ECO:0007669"/>
    <property type="project" value="TreeGrafter"/>
</dbReference>
<keyword evidence="14" id="KW-1185">Reference proteome</keyword>
<dbReference type="SMART" id="SM00129">
    <property type="entry name" value="KISc"/>
    <property type="match status" value="1"/>
</dbReference>
<feature type="region of interest" description="Disordered" evidence="11">
    <location>
        <begin position="1108"/>
        <end position="1132"/>
    </location>
</feature>
<dbReference type="GO" id="GO:0005634">
    <property type="term" value="C:nucleus"/>
    <property type="evidence" value="ECO:0007669"/>
    <property type="project" value="TreeGrafter"/>
</dbReference>
<keyword evidence="4" id="KW-0493">Microtubule</keyword>
<evidence type="ECO:0000259" key="12">
    <source>
        <dbReference type="PROSITE" id="PS50067"/>
    </source>
</evidence>
<feature type="compositionally biased region" description="Basic residues" evidence="11">
    <location>
        <begin position="1546"/>
        <end position="1560"/>
    </location>
</feature>
<dbReference type="Proteomes" id="UP001152320">
    <property type="component" value="Chromosome 17"/>
</dbReference>
<protein>
    <submittedName>
        <fullName evidence="13">Kinesin-like protein KIF20A</fullName>
    </submittedName>
</protein>
<comment type="caution">
    <text evidence="13">The sequence shown here is derived from an EMBL/GenBank/DDBJ whole genome shotgun (WGS) entry which is preliminary data.</text>
</comment>
<feature type="region of interest" description="Disordered" evidence="11">
    <location>
        <begin position="1191"/>
        <end position="1221"/>
    </location>
</feature>